<organism evidence="1 2">
    <name type="scientific">Sphingomonas qomolangmaensis</name>
    <dbReference type="NCBI Taxonomy" id="2918765"/>
    <lineage>
        <taxon>Bacteria</taxon>
        <taxon>Pseudomonadati</taxon>
        <taxon>Pseudomonadota</taxon>
        <taxon>Alphaproteobacteria</taxon>
        <taxon>Sphingomonadales</taxon>
        <taxon>Sphingomonadaceae</taxon>
        <taxon>Sphingomonas</taxon>
    </lineage>
</organism>
<sequence length="202" mass="21150">MIEFALVLPVLVGLTLAGIETANLAITVLRINQLAMMASDNAGRVRSSIDETDINEIMAGLKFAGSGIDFGVNGRAIISSLEPNGLTGTNAGHKIGWQRCFGAKNVTSSYGLAGAGSTDASLRLGMGPAGQKIAPVPNSALVFAEIRYTYRPLLASGFVADREISAIQAFTVRDRALQTLTNKTNLSVANQRLCDAAHLSAT</sequence>
<gene>
    <name evidence="1" type="ORF">NMP03_03650</name>
</gene>
<proteinExistence type="predicted"/>
<dbReference type="Proteomes" id="UP001058533">
    <property type="component" value="Chromosome"/>
</dbReference>
<evidence type="ECO:0000313" key="1">
    <source>
        <dbReference type="EMBL" id="UUL83339.1"/>
    </source>
</evidence>
<dbReference type="RefSeq" id="WP_256507180.1">
    <property type="nucleotide sequence ID" value="NZ_CP101740.1"/>
</dbReference>
<keyword evidence="2" id="KW-1185">Reference proteome</keyword>
<accession>A0ABY5LC77</accession>
<dbReference type="EMBL" id="CP101740">
    <property type="protein sequence ID" value="UUL83339.1"/>
    <property type="molecule type" value="Genomic_DNA"/>
</dbReference>
<protein>
    <submittedName>
        <fullName evidence="1">Pilus assembly protein</fullName>
    </submittedName>
</protein>
<evidence type="ECO:0000313" key="2">
    <source>
        <dbReference type="Proteomes" id="UP001058533"/>
    </source>
</evidence>
<reference evidence="1" key="1">
    <citation type="submission" date="2022-07" db="EMBL/GenBank/DDBJ databases">
        <title>Sphingomonas sp. nov., a novel bacterium isolated from the north slope of the Mount Everest.</title>
        <authorList>
            <person name="Cui X."/>
            <person name="Liu Y."/>
        </authorList>
    </citation>
    <scope>NUCLEOTIDE SEQUENCE</scope>
    <source>
        <strain evidence="1">S5-59</strain>
    </source>
</reference>
<name>A0ABY5LC77_9SPHN</name>